<dbReference type="STRING" id="1034346.GCA_000313565_01080"/>
<dbReference type="GO" id="GO:0004636">
    <property type="term" value="F:phosphoribosyl-ATP diphosphatase activity"/>
    <property type="evidence" value="ECO:0007669"/>
    <property type="project" value="UniProtKB-UniRule"/>
</dbReference>
<dbReference type="OrthoDB" id="9795769at2"/>
<dbReference type="GO" id="GO:0005737">
    <property type="term" value="C:cytoplasm"/>
    <property type="evidence" value="ECO:0007669"/>
    <property type="project" value="UniProtKB-SubCell"/>
</dbReference>
<dbReference type="GeneID" id="94439761"/>
<name>A0A318LB39_9FIRM</name>
<dbReference type="CDD" id="cd11534">
    <property type="entry name" value="NTP-PPase_HisIE_like"/>
    <property type="match status" value="1"/>
</dbReference>
<evidence type="ECO:0000256" key="6">
    <source>
        <dbReference type="ARBA" id="ARBA00022741"/>
    </source>
</evidence>
<comment type="similarity">
    <text evidence="10">Belongs to the PRA-PH family.</text>
</comment>
<dbReference type="HAMAP" id="MF_01020">
    <property type="entry name" value="HisE"/>
    <property type="match status" value="1"/>
</dbReference>
<sequence>MNEFENLYLTIKDRKQNPEAGSYTAYLFDKGLEKILKKVGEEACEVVIAAMKDDKSEQVNEVCDLMYHLMVLLAQLDIPLADVCEELGRRSAKTHNLKAERKPIEKL</sequence>
<proteinExistence type="inferred from homology"/>
<evidence type="ECO:0000256" key="5">
    <source>
        <dbReference type="ARBA" id="ARBA00022605"/>
    </source>
</evidence>
<dbReference type="AlphaFoldDB" id="A0A318LB39"/>
<dbReference type="PANTHER" id="PTHR42945:SF9">
    <property type="entry name" value="HISTIDINE BIOSYNTHESIS BIFUNCTIONAL PROTEIN HISIE"/>
    <property type="match status" value="1"/>
</dbReference>
<evidence type="ECO:0000256" key="9">
    <source>
        <dbReference type="ARBA" id="ARBA00023102"/>
    </source>
</evidence>
<dbReference type="InterPro" id="IPR008179">
    <property type="entry name" value="HisE"/>
</dbReference>
<keyword evidence="5 10" id="KW-0028">Amino-acid biosynthesis</keyword>
<dbReference type="EMBL" id="JALDAW010000011">
    <property type="protein sequence ID" value="MDY5167511.1"/>
    <property type="molecule type" value="Genomic_DNA"/>
</dbReference>
<keyword evidence="13" id="KW-1185">Reference proteome</keyword>
<dbReference type="NCBIfam" id="TIGR03188">
    <property type="entry name" value="histidine_hisI"/>
    <property type="match status" value="1"/>
</dbReference>
<accession>A0A318LB39</accession>
<comment type="caution">
    <text evidence="12">The sequence shown here is derived from an EMBL/GenBank/DDBJ whole genome shotgun (WGS) entry which is preliminary data.</text>
</comment>
<dbReference type="RefSeq" id="WP_022937395.1">
    <property type="nucleotide sequence ID" value="NZ_BAABZA010000001.1"/>
</dbReference>
<keyword evidence="4 10" id="KW-0963">Cytoplasm</keyword>
<evidence type="ECO:0000313" key="11">
    <source>
        <dbReference type="EMBL" id="MDY5167511.1"/>
    </source>
</evidence>
<dbReference type="Proteomes" id="UP001276902">
    <property type="component" value="Unassembled WGS sequence"/>
</dbReference>
<dbReference type="FunFam" id="1.10.287.1080:FF:000002">
    <property type="entry name" value="Histidine biosynthesis bifunctional protein HisIE"/>
    <property type="match status" value="1"/>
</dbReference>
<protein>
    <recommendedName>
        <fullName evidence="10">Phosphoribosyl-ATP pyrophosphatase</fullName>
        <shortName evidence="10">PRA-PH</shortName>
        <ecNumber evidence="10">3.6.1.31</ecNumber>
    </recommendedName>
</protein>
<dbReference type="Proteomes" id="UP000247612">
    <property type="component" value="Unassembled WGS sequence"/>
</dbReference>
<comment type="subcellular location">
    <subcellularLocation>
        <location evidence="2 10">Cytoplasm</location>
    </subcellularLocation>
</comment>
<dbReference type="EC" id="3.6.1.31" evidence="10"/>
<comment type="catalytic activity">
    <reaction evidence="1 10">
        <text>1-(5-phospho-beta-D-ribosyl)-ATP + H2O = 1-(5-phospho-beta-D-ribosyl)-5'-AMP + diphosphate + H(+)</text>
        <dbReference type="Rhea" id="RHEA:22828"/>
        <dbReference type="ChEBI" id="CHEBI:15377"/>
        <dbReference type="ChEBI" id="CHEBI:15378"/>
        <dbReference type="ChEBI" id="CHEBI:33019"/>
        <dbReference type="ChEBI" id="CHEBI:59457"/>
        <dbReference type="ChEBI" id="CHEBI:73183"/>
        <dbReference type="EC" id="3.6.1.31"/>
    </reaction>
</comment>
<evidence type="ECO:0000256" key="2">
    <source>
        <dbReference type="ARBA" id="ARBA00004496"/>
    </source>
</evidence>
<evidence type="ECO:0000256" key="1">
    <source>
        <dbReference type="ARBA" id="ARBA00001460"/>
    </source>
</evidence>
<evidence type="ECO:0000256" key="8">
    <source>
        <dbReference type="ARBA" id="ARBA00022840"/>
    </source>
</evidence>
<evidence type="ECO:0000313" key="12">
    <source>
        <dbReference type="EMBL" id="PXX78907.1"/>
    </source>
</evidence>
<comment type="pathway">
    <text evidence="3 10">Amino-acid biosynthesis; L-histidine biosynthesis; L-histidine from 5-phospho-alpha-D-ribose 1-diphosphate: step 2/9.</text>
</comment>
<gene>
    <name evidence="10 11" type="primary">hisE</name>
    <name evidence="12" type="ORF">DES51_10624</name>
    <name evidence="11" type="ORF">MQE39_05165</name>
</gene>
<dbReference type="InterPro" id="IPR021130">
    <property type="entry name" value="PRib-ATP_PPHydrolase-like"/>
</dbReference>
<dbReference type="PANTHER" id="PTHR42945">
    <property type="entry name" value="HISTIDINE BIOSYNTHESIS BIFUNCTIONAL PROTEIN"/>
    <property type="match status" value="1"/>
</dbReference>
<dbReference type="GO" id="GO:0005524">
    <property type="term" value="F:ATP binding"/>
    <property type="evidence" value="ECO:0007669"/>
    <property type="project" value="UniProtKB-KW"/>
</dbReference>
<organism evidence="12 13">
    <name type="scientific">Dielma fastidiosa</name>
    <dbReference type="NCBI Taxonomy" id="1034346"/>
    <lineage>
        <taxon>Bacteria</taxon>
        <taxon>Bacillati</taxon>
        <taxon>Bacillota</taxon>
        <taxon>Erysipelotrichia</taxon>
        <taxon>Erysipelotrichales</taxon>
        <taxon>Erysipelotrichaceae</taxon>
        <taxon>Dielma</taxon>
    </lineage>
</organism>
<dbReference type="GO" id="GO:0000105">
    <property type="term" value="P:L-histidine biosynthetic process"/>
    <property type="evidence" value="ECO:0007669"/>
    <property type="project" value="UniProtKB-UniRule"/>
</dbReference>
<evidence type="ECO:0000256" key="10">
    <source>
        <dbReference type="HAMAP-Rule" id="MF_01020"/>
    </source>
</evidence>
<dbReference type="Pfam" id="PF01503">
    <property type="entry name" value="PRA-PH"/>
    <property type="match status" value="1"/>
</dbReference>
<keyword evidence="7 10" id="KW-0378">Hydrolase</keyword>
<dbReference type="SUPFAM" id="SSF101386">
    <property type="entry name" value="all-alpha NTP pyrophosphatases"/>
    <property type="match status" value="1"/>
</dbReference>
<dbReference type="UniPathway" id="UPA00031">
    <property type="reaction ID" value="UER00007"/>
</dbReference>
<dbReference type="Gene3D" id="1.10.287.1080">
    <property type="entry name" value="MazG-like"/>
    <property type="match status" value="1"/>
</dbReference>
<reference evidence="11" key="2">
    <citation type="submission" date="2022-03" db="EMBL/GenBank/DDBJ databases">
        <title>First case of bacteraemia caused by Dielma fastidiosa in a patient hospitalised with diverticulitis.</title>
        <authorList>
            <person name="Forman-Ankjaer B."/>
            <person name="Hvid-Jensen F."/>
            <person name="Kobel C.M."/>
            <person name="Greve T."/>
        </authorList>
    </citation>
    <scope>NUCLEOTIDE SEQUENCE</scope>
    <source>
        <strain evidence="11">AUH_DF_2021</strain>
    </source>
</reference>
<evidence type="ECO:0000256" key="4">
    <source>
        <dbReference type="ARBA" id="ARBA00022490"/>
    </source>
</evidence>
<evidence type="ECO:0000256" key="7">
    <source>
        <dbReference type="ARBA" id="ARBA00022801"/>
    </source>
</evidence>
<keyword evidence="9 10" id="KW-0368">Histidine biosynthesis</keyword>
<evidence type="ECO:0000256" key="3">
    <source>
        <dbReference type="ARBA" id="ARBA00005204"/>
    </source>
</evidence>
<keyword evidence="8 10" id="KW-0067">ATP-binding</keyword>
<evidence type="ECO:0000313" key="13">
    <source>
        <dbReference type="Proteomes" id="UP000247612"/>
    </source>
</evidence>
<dbReference type="EMBL" id="QJKH01000006">
    <property type="protein sequence ID" value="PXX78907.1"/>
    <property type="molecule type" value="Genomic_DNA"/>
</dbReference>
<reference evidence="12 13" key="1">
    <citation type="submission" date="2018-05" db="EMBL/GenBank/DDBJ databases">
        <title>Genomic Encyclopedia of Type Strains, Phase IV (KMG-IV): sequencing the most valuable type-strain genomes for metagenomic binning, comparative biology and taxonomic classification.</title>
        <authorList>
            <person name="Goeker M."/>
        </authorList>
    </citation>
    <scope>NUCLEOTIDE SEQUENCE [LARGE SCALE GENOMIC DNA]</scope>
    <source>
        <strain evidence="12 13">JC118</strain>
    </source>
</reference>
<keyword evidence="6 10" id="KW-0547">Nucleotide-binding</keyword>